<dbReference type="GO" id="GO:0006364">
    <property type="term" value="P:rRNA processing"/>
    <property type="evidence" value="ECO:0007669"/>
    <property type="project" value="UniProtKB-UniRule"/>
</dbReference>
<accession>A0A9D1SUP0</accession>
<dbReference type="AlphaFoldDB" id="A0A9D1SUP0"/>
<dbReference type="GO" id="GO:0005737">
    <property type="term" value="C:cytoplasm"/>
    <property type="evidence" value="ECO:0007669"/>
    <property type="project" value="UniProtKB-SubCell"/>
</dbReference>
<dbReference type="SUPFAM" id="SSF55486">
    <property type="entry name" value="Metalloproteases ('zincins'), catalytic domain"/>
    <property type="match status" value="1"/>
</dbReference>
<evidence type="ECO:0000256" key="7">
    <source>
        <dbReference type="ARBA" id="ARBA00022801"/>
    </source>
</evidence>
<comment type="caution">
    <text evidence="11">The sequence shown here is derived from an EMBL/GenBank/DDBJ whole genome shotgun (WGS) entry which is preliminary data.</text>
</comment>
<keyword evidence="7 9" id="KW-0378">Hydrolase</keyword>
<evidence type="ECO:0000256" key="9">
    <source>
        <dbReference type="HAMAP-Rule" id="MF_00009"/>
    </source>
</evidence>
<keyword evidence="8 9" id="KW-0862">Zinc</keyword>
<keyword evidence="2 9" id="KW-0690">Ribosome biogenesis</keyword>
<evidence type="ECO:0000256" key="4">
    <source>
        <dbReference type="ARBA" id="ARBA00022722"/>
    </source>
</evidence>
<evidence type="ECO:0000256" key="10">
    <source>
        <dbReference type="SAM" id="MobiDB-lite"/>
    </source>
</evidence>
<dbReference type="PROSITE" id="PS01306">
    <property type="entry name" value="UPF0054"/>
    <property type="match status" value="1"/>
</dbReference>
<dbReference type="InterPro" id="IPR020549">
    <property type="entry name" value="YbeY_CS"/>
</dbReference>
<dbReference type="GO" id="GO:0004222">
    <property type="term" value="F:metalloendopeptidase activity"/>
    <property type="evidence" value="ECO:0007669"/>
    <property type="project" value="InterPro"/>
</dbReference>
<feature type="region of interest" description="Disordered" evidence="10">
    <location>
        <begin position="130"/>
        <end position="151"/>
    </location>
</feature>
<evidence type="ECO:0000256" key="5">
    <source>
        <dbReference type="ARBA" id="ARBA00022723"/>
    </source>
</evidence>
<comment type="cofactor">
    <cofactor evidence="9">
        <name>Zn(2+)</name>
        <dbReference type="ChEBI" id="CHEBI:29105"/>
    </cofactor>
    <text evidence="9">Binds 1 zinc ion.</text>
</comment>
<dbReference type="InterPro" id="IPR002036">
    <property type="entry name" value="YbeY"/>
</dbReference>
<sequence>MRILCSSEKAVENQLMKTFEEAACLCLEKEGLDPQRAEISLSFVSKEEIHRLNRMYRNVDRHTDVLSFPLIEDFNEVNDDEEMLLGDVVICREQAREQAKEYGHSEEREVVYLFVHSVLHLLGYDHMEQEEKQEMRDREEEVMAQLGLERE</sequence>
<evidence type="ECO:0000256" key="1">
    <source>
        <dbReference type="ARBA" id="ARBA00010875"/>
    </source>
</evidence>
<organism evidence="11 12">
    <name type="scientific">Candidatus Allocopromorpha excrementipullorum</name>
    <dbReference type="NCBI Taxonomy" id="2840743"/>
    <lineage>
        <taxon>Bacteria</taxon>
        <taxon>Bacillati</taxon>
        <taxon>Bacillota</taxon>
        <taxon>Clostridia</taxon>
        <taxon>Eubacteriales</taxon>
        <taxon>Eubacteriaceae</taxon>
        <taxon>Eubacteriaceae incertae sedis</taxon>
        <taxon>Candidatus Allocopromorpha</taxon>
    </lineage>
</organism>
<dbReference type="HAMAP" id="MF_00009">
    <property type="entry name" value="Endoribonucl_YbeY"/>
    <property type="match status" value="1"/>
</dbReference>
<comment type="subcellular location">
    <subcellularLocation>
        <location evidence="9">Cytoplasm</location>
    </subcellularLocation>
</comment>
<keyword evidence="4 9" id="KW-0540">Nuclease</keyword>
<reference evidence="11" key="2">
    <citation type="journal article" date="2021" name="PeerJ">
        <title>Extensive microbial diversity within the chicken gut microbiome revealed by metagenomics and culture.</title>
        <authorList>
            <person name="Gilroy R."/>
            <person name="Ravi A."/>
            <person name="Getino M."/>
            <person name="Pursley I."/>
            <person name="Horton D.L."/>
            <person name="Alikhan N.F."/>
            <person name="Baker D."/>
            <person name="Gharbi K."/>
            <person name="Hall N."/>
            <person name="Watson M."/>
            <person name="Adriaenssens E.M."/>
            <person name="Foster-Nyarko E."/>
            <person name="Jarju S."/>
            <person name="Secka A."/>
            <person name="Antonio M."/>
            <person name="Oren A."/>
            <person name="Chaudhuri R.R."/>
            <person name="La Ragione R."/>
            <person name="Hildebrand F."/>
            <person name="Pallen M.J."/>
        </authorList>
    </citation>
    <scope>NUCLEOTIDE SEQUENCE</scope>
    <source>
        <strain evidence="11">ChiSjej4B22-8349</strain>
    </source>
</reference>
<proteinExistence type="inferred from homology"/>
<comment type="similarity">
    <text evidence="1 9">Belongs to the endoribonuclease YbeY family.</text>
</comment>
<dbReference type="Pfam" id="PF02130">
    <property type="entry name" value="YbeY"/>
    <property type="match status" value="1"/>
</dbReference>
<dbReference type="Gene3D" id="3.40.390.30">
    <property type="entry name" value="Metalloproteases ('zincins'), catalytic domain"/>
    <property type="match status" value="1"/>
</dbReference>
<dbReference type="GO" id="GO:0008270">
    <property type="term" value="F:zinc ion binding"/>
    <property type="evidence" value="ECO:0007669"/>
    <property type="project" value="UniProtKB-UniRule"/>
</dbReference>
<dbReference type="EC" id="3.1.-.-" evidence="9"/>
<feature type="compositionally biased region" description="Basic and acidic residues" evidence="10">
    <location>
        <begin position="130"/>
        <end position="141"/>
    </location>
</feature>
<feature type="binding site" evidence="9">
    <location>
        <position position="120"/>
    </location>
    <ligand>
        <name>Zn(2+)</name>
        <dbReference type="ChEBI" id="CHEBI:29105"/>
        <note>catalytic</note>
    </ligand>
</feature>
<comment type="function">
    <text evidence="9">Single strand-specific metallo-endoribonuclease involved in late-stage 70S ribosome quality control and in maturation of the 3' terminus of the 16S rRNA.</text>
</comment>
<evidence type="ECO:0000256" key="6">
    <source>
        <dbReference type="ARBA" id="ARBA00022759"/>
    </source>
</evidence>
<keyword evidence="6 9" id="KW-0255">Endonuclease</keyword>
<keyword evidence="5 9" id="KW-0479">Metal-binding</keyword>
<dbReference type="NCBIfam" id="TIGR00043">
    <property type="entry name" value="rRNA maturation RNase YbeY"/>
    <property type="match status" value="1"/>
</dbReference>
<dbReference type="InterPro" id="IPR023091">
    <property type="entry name" value="MetalPrtase_cat_dom_sf_prd"/>
</dbReference>
<dbReference type="PANTHER" id="PTHR46986">
    <property type="entry name" value="ENDORIBONUCLEASE YBEY, CHLOROPLASTIC"/>
    <property type="match status" value="1"/>
</dbReference>
<dbReference type="EMBL" id="DVOB01000148">
    <property type="protein sequence ID" value="HIU96398.1"/>
    <property type="molecule type" value="Genomic_DNA"/>
</dbReference>
<keyword evidence="9" id="KW-0963">Cytoplasm</keyword>
<dbReference type="Proteomes" id="UP000824130">
    <property type="component" value="Unassembled WGS sequence"/>
</dbReference>
<name>A0A9D1SUP0_9FIRM</name>
<gene>
    <name evidence="9 11" type="primary">ybeY</name>
    <name evidence="11" type="ORF">IAD25_06825</name>
</gene>
<feature type="binding site" evidence="9">
    <location>
        <position position="116"/>
    </location>
    <ligand>
        <name>Zn(2+)</name>
        <dbReference type="ChEBI" id="CHEBI:29105"/>
        <note>catalytic</note>
    </ligand>
</feature>
<evidence type="ECO:0000313" key="12">
    <source>
        <dbReference type="Proteomes" id="UP000824130"/>
    </source>
</evidence>
<dbReference type="GO" id="GO:0004521">
    <property type="term" value="F:RNA endonuclease activity"/>
    <property type="evidence" value="ECO:0007669"/>
    <property type="project" value="UniProtKB-UniRule"/>
</dbReference>
<evidence type="ECO:0000256" key="2">
    <source>
        <dbReference type="ARBA" id="ARBA00022517"/>
    </source>
</evidence>
<dbReference type="PANTHER" id="PTHR46986:SF1">
    <property type="entry name" value="ENDORIBONUCLEASE YBEY, CHLOROPLASTIC"/>
    <property type="match status" value="1"/>
</dbReference>
<feature type="binding site" evidence="9">
    <location>
        <position position="126"/>
    </location>
    <ligand>
        <name>Zn(2+)</name>
        <dbReference type="ChEBI" id="CHEBI:29105"/>
        <note>catalytic</note>
    </ligand>
</feature>
<evidence type="ECO:0000256" key="3">
    <source>
        <dbReference type="ARBA" id="ARBA00022552"/>
    </source>
</evidence>
<keyword evidence="3 9" id="KW-0698">rRNA processing</keyword>
<evidence type="ECO:0000313" key="11">
    <source>
        <dbReference type="EMBL" id="HIU96398.1"/>
    </source>
</evidence>
<protein>
    <recommendedName>
        <fullName evidence="9">Endoribonuclease YbeY</fullName>
        <ecNumber evidence="9">3.1.-.-</ecNumber>
    </recommendedName>
</protein>
<evidence type="ECO:0000256" key="8">
    <source>
        <dbReference type="ARBA" id="ARBA00022833"/>
    </source>
</evidence>
<reference evidence="11" key="1">
    <citation type="submission" date="2020-10" db="EMBL/GenBank/DDBJ databases">
        <authorList>
            <person name="Gilroy R."/>
        </authorList>
    </citation>
    <scope>NUCLEOTIDE SEQUENCE</scope>
    <source>
        <strain evidence="11">ChiSjej4B22-8349</strain>
    </source>
</reference>